<reference evidence="2 3" key="1">
    <citation type="submission" date="2018-04" db="EMBL/GenBank/DDBJ databases">
        <title>WGS assembly of Panicum hallii var. hallii HAL2.</title>
        <authorList>
            <person name="Lovell J."/>
            <person name="Jenkins J."/>
            <person name="Lowry D."/>
            <person name="Mamidi S."/>
            <person name="Sreedasyam A."/>
            <person name="Weng X."/>
            <person name="Barry K."/>
            <person name="Bonette J."/>
            <person name="Campitelli B."/>
            <person name="Daum C."/>
            <person name="Gordon S."/>
            <person name="Gould B."/>
            <person name="Lipzen A."/>
            <person name="MacQueen A."/>
            <person name="Palacio-Mejia J."/>
            <person name="Plott C."/>
            <person name="Shakirov E."/>
            <person name="Shu S."/>
            <person name="Yoshinaga Y."/>
            <person name="Zane M."/>
            <person name="Rokhsar D."/>
            <person name="Grimwood J."/>
            <person name="Schmutz J."/>
            <person name="Juenger T."/>
        </authorList>
    </citation>
    <scope>NUCLEOTIDE SEQUENCE [LARGE SCALE GENOMIC DNA]</scope>
    <source>
        <strain evidence="3">cv. HAL2</strain>
    </source>
</reference>
<dbReference type="Gramene" id="PUZ68482">
    <property type="protein sequence ID" value="PUZ68482"/>
    <property type="gene ID" value="GQ55_2G032300"/>
</dbReference>
<feature type="compositionally biased region" description="Basic and acidic residues" evidence="1">
    <location>
        <begin position="82"/>
        <end position="99"/>
    </location>
</feature>
<name>A0A2T7EKX4_9POAL</name>
<gene>
    <name evidence="2" type="ORF">GQ55_2G032300</name>
</gene>
<dbReference type="Proteomes" id="UP000244336">
    <property type="component" value="Chromosome 2"/>
</dbReference>
<feature type="region of interest" description="Disordered" evidence="1">
    <location>
        <begin position="1"/>
        <end position="99"/>
    </location>
</feature>
<sequence>MPGAGRRGAGTLQRYRRCPGRRRLYTSSGTLQDPRVREGEGSKERKRKRADRGRGEPCRTAARGEQERERKRGAGRKRERRARSGERGGRDRYAAMREERCGRGGQFQLIWRGNARHCERGRKYDE</sequence>
<proteinExistence type="predicted"/>
<keyword evidence="3" id="KW-1185">Reference proteome</keyword>
<dbReference type="EMBL" id="CM009750">
    <property type="protein sequence ID" value="PUZ68482.1"/>
    <property type="molecule type" value="Genomic_DNA"/>
</dbReference>
<evidence type="ECO:0000313" key="3">
    <source>
        <dbReference type="Proteomes" id="UP000244336"/>
    </source>
</evidence>
<feature type="compositionally biased region" description="Basic and acidic residues" evidence="1">
    <location>
        <begin position="34"/>
        <end position="43"/>
    </location>
</feature>
<evidence type="ECO:0000256" key="1">
    <source>
        <dbReference type="SAM" id="MobiDB-lite"/>
    </source>
</evidence>
<feature type="compositionally biased region" description="Basic residues" evidence="1">
    <location>
        <begin position="14"/>
        <end position="24"/>
    </location>
</feature>
<evidence type="ECO:0000313" key="2">
    <source>
        <dbReference type="EMBL" id="PUZ68482.1"/>
    </source>
</evidence>
<accession>A0A2T7EKX4</accession>
<feature type="compositionally biased region" description="Basic and acidic residues" evidence="1">
    <location>
        <begin position="52"/>
        <end position="72"/>
    </location>
</feature>
<protein>
    <submittedName>
        <fullName evidence="2">Uncharacterized protein</fullName>
    </submittedName>
</protein>
<dbReference type="AlphaFoldDB" id="A0A2T7EKX4"/>
<organism evidence="2 3">
    <name type="scientific">Panicum hallii var. hallii</name>
    <dbReference type="NCBI Taxonomy" id="1504633"/>
    <lineage>
        <taxon>Eukaryota</taxon>
        <taxon>Viridiplantae</taxon>
        <taxon>Streptophyta</taxon>
        <taxon>Embryophyta</taxon>
        <taxon>Tracheophyta</taxon>
        <taxon>Spermatophyta</taxon>
        <taxon>Magnoliopsida</taxon>
        <taxon>Liliopsida</taxon>
        <taxon>Poales</taxon>
        <taxon>Poaceae</taxon>
        <taxon>PACMAD clade</taxon>
        <taxon>Panicoideae</taxon>
        <taxon>Panicodae</taxon>
        <taxon>Paniceae</taxon>
        <taxon>Panicinae</taxon>
        <taxon>Panicum</taxon>
        <taxon>Panicum sect. Panicum</taxon>
    </lineage>
</organism>